<evidence type="ECO:0000256" key="7">
    <source>
        <dbReference type="ARBA" id="ARBA00023128"/>
    </source>
</evidence>
<feature type="compositionally biased region" description="Low complexity" evidence="9">
    <location>
        <begin position="46"/>
        <end position="56"/>
    </location>
</feature>
<evidence type="ECO:0000259" key="10">
    <source>
        <dbReference type="Pfam" id="PF08511"/>
    </source>
</evidence>
<dbReference type="Proteomes" id="UP001302676">
    <property type="component" value="Unassembled WGS sequence"/>
</dbReference>
<keyword evidence="6 8" id="KW-0446">Lipid-binding</keyword>
<evidence type="ECO:0000313" key="12">
    <source>
        <dbReference type="Proteomes" id="UP001302676"/>
    </source>
</evidence>
<keyword evidence="4 8" id="KW-0831">Ubiquinone biosynthesis</keyword>
<dbReference type="GO" id="GO:0008289">
    <property type="term" value="F:lipid binding"/>
    <property type="evidence" value="ECO:0007669"/>
    <property type="project" value="UniProtKB-UniRule"/>
</dbReference>
<comment type="function">
    <text evidence="8">Membrane-associated protein that warps the membrane surface to access and bind aromatic isoprenes with high specificity, including ubiquinone (CoQ) isoprene intermediates and presents them directly to Coq7, therefore facilitating the Coq7-mediated hydroxylase step. Participates in the biosynthesis of coenzyme Q, also named ubiquinone, an essential lipid-soluble electron transporter for aerobic cellular respiration.</text>
</comment>
<keyword evidence="12" id="KW-1185">Reference proteome</keyword>
<dbReference type="Gene3D" id="1.10.357.10">
    <property type="entry name" value="Tetracycline Repressor, domain 2"/>
    <property type="match status" value="1"/>
</dbReference>
<evidence type="ECO:0000313" key="11">
    <source>
        <dbReference type="EMBL" id="KAK4140111.1"/>
    </source>
</evidence>
<feature type="domain" description="COQ9 C-terminal" evidence="10">
    <location>
        <begin position="205"/>
        <end position="275"/>
    </location>
</feature>
<dbReference type="AlphaFoldDB" id="A0AAN6UWK7"/>
<evidence type="ECO:0000256" key="6">
    <source>
        <dbReference type="ARBA" id="ARBA00023121"/>
    </source>
</evidence>
<gene>
    <name evidence="11" type="ORF">C8A04DRAFT_15237</name>
</gene>
<accession>A0AAN6UWK7</accession>
<dbReference type="NCBIfam" id="TIGR02396">
    <property type="entry name" value="diverge_rpsU"/>
    <property type="match status" value="1"/>
</dbReference>
<keyword evidence="5" id="KW-0809">Transit peptide</keyword>
<comment type="subcellular location">
    <subcellularLocation>
        <location evidence="1 8">Mitochondrion</location>
    </subcellularLocation>
</comment>
<organism evidence="11 12">
    <name type="scientific">Dichotomopilus funicola</name>
    <dbReference type="NCBI Taxonomy" id="1934379"/>
    <lineage>
        <taxon>Eukaryota</taxon>
        <taxon>Fungi</taxon>
        <taxon>Dikarya</taxon>
        <taxon>Ascomycota</taxon>
        <taxon>Pezizomycotina</taxon>
        <taxon>Sordariomycetes</taxon>
        <taxon>Sordariomycetidae</taxon>
        <taxon>Sordariales</taxon>
        <taxon>Chaetomiaceae</taxon>
        <taxon>Dichotomopilus</taxon>
    </lineage>
</organism>
<evidence type="ECO:0000256" key="9">
    <source>
        <dbReference type="SAM" id="MobiDB-lite"/>
    </source>
</evidence>
<name>A0AAN6UWK7_9PEZI</name>
<dbReference type="RefSeq" id="XP_062633482.1">
    <property type="nucleotide sequence ID" value="XM_062778406.1"/>
</dbReference>
<evidence type="ECO:0000256" key="8">
    <source>
        <dbReference type="RuleBase" id="RU366063"/>
    </source>
</evidence>
<dbReference type="InterPro" id="IPR012762">
    <property type="entry name" value="Ubiq_biosynth_COQ9"/>
</dbReference>
<evidence type="ECO:0000256" key="2">
    <source>
        <dbReference type="ARBA" id="ARBA00004749"/>
    </source>
</evidence>
<dbReference type="Pfam" id="PF08511">
    <property type="entry name" value="COQ9"/>
    <property type="match status" value="1"/>
</dbReference>
<protein>
    <recommendedName>
        <fullName evidence="8">Ubiquinone biosynthesis protein</fullName>
    </recommendedName>
</protein>
<evidence type="ECO:0000256" key="4">
    <source>
        <dbReference type="ARBA" id="ARBA00022688"/>
    </source>
</evidence>
<evidence type="ECO:0000256" key="1">
    <source>
        <dbReference type="ARBA" id="ARBA00004173"/>
    </source>
</evidence>
<dbReference type="GO" id="GO:0005743">
    <property type="term" value="C:mitochondrial inner membrane"/>
    <property type="evidence" value="ECO:0007669"/>
    <property type="project" value="TreeGrafter"/>
</dbReference>
<keyword evidence="7 8" id="KW-0496">Mitochondrion</keyword>
<feature type="region of interest" description="Disordered" evidence="9">
    <location>
        <begin position="45"/>
        <end position="67"/>
    </location>
</feature>
<evidence type="ECO:0000256" key="5">
    <source>
        <dbReference type="ARBA" id="ARBA00022946"/>
    </source>
</evidence>
<dbReference type="PANTHER" id="PTHR21427:SF19">
    <property type="entry name" value="UBIQUINONE BIOSYNTHESIS PROTEIN COQ9, MITOCHONDRIAL"/>
    <property type="match status" value="1"/>
</dbReference>
<dbReference type="InterPro" id="IPR013718">
    <property type="entry name" value="COQ9_C"/>
</dbReference>
<dbReference type="GO" id="GO:0006744">
    <property type="term" value="P:ubiquinone biosynthetic process"/>
    <property type="evidence" value="ECO:0007669"/>
    <property type="project" value="UniProtKB-UniRule"/>
</dbReference>
<comment type="caution">
    <text evidence="11">The sequence shown here is derived from an EMBL/GenBank/DDBJ whole genome shotgun (WGS) entry which is preliminary data.</text>
</comment>
<comment type="pathway">
    <text evidence="2 8">Cofactor biosynthesis; ubiquinone biosynthesis.</text>
</comment>
<evidence type="ECO:0000256" key="3">
    <source>
        <dbReference type="ARBA" id="ARBA00010766"/>
    </source>
</evidence>
<reference evidence="11" key="1">
    <citation type="journal article" date="2023" name="Mol. Phylogenet. Evol.">
        <title>Genome-scale phylogeny and comparative genomics of the fungal order Sordariales.</title>
        <authorList>
            <person name="Hensen N."/>
            <person name="Bonometti L."/>
            <person name="Westerberg I."/>
            <person name="Brannstrom I.O."/>
            <person name="Guillou S."/>
            <person name="Cros-Aarteil S."/>
            <person name="Calhoun S."/>
            <person name="Haridas S."/>
            <person name="Kuo A."/>
            <person name="Mondo S."/>
            <person name="Pangilinan J."/>
            <person name="Riley R."/>
            <person name="LaButti K."/>
            <person name="Andreopoulos B."/>
            <person name="Lipzen A."/>
            <person name="Chen C."/>
            <person name="Yan M."/>
            <person name="Daum C."/>
            <person name="Ng V."/>
            <person name="Clum A."/>
            <person name="Steindorff A."/>
            <person name="Ohm R.A."/>
            <person name="Martin F."/>
            <person name="Silar P."/>
            <person name="Natvig D.O."/>
            <person name="Lalanne C."/>
            <person name="Gautier V."/>
            <person name="Ament-Velasquez S.L."/>
            <person name="Kruys A."/>
            <person name="Hutchinson M.I."/>
            <person name="Powell A.J."/>
            <person name="Barry K."/>
            <person name="Miller A.N."/>
            <person name="Grigoriev I.V."/>
            <person name="Debuchy R."/>
            <person name="Gladieux P."/>
            <person name="Hiltunen Thoren M."/>
            <person name="Johannesson H."/>
        </authorList>
    </citation>
    <scope>NUCLEOTIDE SEQUENCE</scope>
    <source>
        <strain evidence="11">CBS 141.50</strain>
    </source>
</reference>
<sequence>MACLARAETTPRILIGPLRRSSRFVCLSSRESTSITIPTARTISTRPQYPRQQQPLRPLPRSPVTPATTFRTYHSHDHPPPPGPFTPAETALLCAAYIHVPRHGFTAEALARGARDAGLLDISPSVLPGGESGGAFRLICWHLYTQRTALGGKVGGLTGDAGSPITNVADKVEALAWERLKGNAEAGVVGRWQEALAVMAHPSYAPTSVKELAQLADEILYLAGDSSVDPSWYSKRASLSAIYAAAELFQTTDQSPDFRETRAFLRRRLQEAARMGGAVRSISEWIGFNAGAAVNVLRSKGVRI</sequence>
<proteinExistence type="inferred from homology"/>
<comment type="similarity">
    <text evidence="3 8">Belongs to the COQ9 family.</text>
</comment>
<dbReference type="PANTHER" id="PTHR21427">
    <property type="entry name" value="UBIQUINONE BIOSYNTHESIS PROTEIN COQ9, MITOCHONDRIAL"/>
    <property type="match status" value="1"/>
</dbReference>
<dbReference type="GeneID" id="87815019"/>
<reference evidence="11" key="2">
    <citation type="submission" date="2023-05" db="EMBL/GenBank/DDBJ databases">
        <authorList>
            <consortium name="Lawrence Berkeley National Laboratory"/>
            <person name="Steindorff A."/>
            <person name="Hensen N."/>
            <person name="Bonometti L."/>
            <person name="Westerberg I."/>
            <person name="Brannstrom I.O."/>
            <person name="Guillou S."/>
            <person name="Cros-Aarteil S."/>
            <person name="Calhoun S."/>
            <person name="Haridas S."/>
            <person name="Kuo A."/>
            <person name="Mondo S."/>
            <person name="Pangilinan J."/>
            <person name="Riley R."/>
            <person name="Labutti K."/>
            <person name="Andreopoulos B."/>
            <person name="Lipzen A."/>
            <person name="Chen C."/>
            <person name="Yanf M."/>
            <person name="Daum C."/>
            <person name="Ng V."/>
            <person name="Clum A."/>
            <person name="Ohm R."/>
            <person name="Martin F."/>
            <person name="Silar P."/>
            <person name="Natvig D."/>
            <person name="Lalanne C."/>
            <person name="Gautier V."/>
            <person name="Ament-Velasquez S.L."/>
            <person name="Kruys A."/>
            <person name="Hutchinson M.I."/>
            <person name="Powell A.J."/>
            <person name="Barry K."/>
            <person name="Miller A.N."/>
            <person name="Grigoriev I.V."/>
            <person name="Debuchy R."/>
            <person name="Gladieux P."/>
            <person name="Thoren M.H."/>
            <person name="Johannesson H."/>
        </authorList>
    </citation>
    <scope>NUCLEOTIDE SEQUENCE</scope>
    <source>
        <strain evidence="11">CBS 141.50</strain>
    </source>
</reference>
<dbReference type="EMBL" id="MU853640">
    <property type="protein sequence ID" value="KAK4140111.1"/>
    <property type="molecule type" value="Genomic_DNA"/>
</dbReference>